<dbReference type="Proteomes" id="UP001066276">
    <property type="component" value="Chromosome 1_1"/>
</dbReference>
<name>A0AAV7X106_PLEWA</name>
<evidence type="ECO:0000313" key="1">
    <source>
        <dbReference type="EMBL" id="KAJ1219164.1"/>
    </source>
</evidence>
<organism evidence="1 2">
    <name type="scientific">Pleurodeles waltl</name>
    <name type="common">Iberian ribbed newt</name>
    <dbReference type="NCBI Taxonomy" id="8319"/>
    <lineage>
        <taxon>Eukaryota</taxon>
        <taxon>Metazoa</taxon>
        <taxon>Chordata</taxon>
        <taxon>Craniata</taxon>
        <taxon>Vertebrata</taxon>
        <taxon>Euteleostomi</taxon>
        <taxon>Amphibia</taxon>
        <taxon>Batrachia</taxon>
        <taxon>Caudata</taxon>
        <taxon>Salamandroidea</taxon>
        <taxon>Salamandridae</taxon>
        <taxon>Pleurodelinae</taxon>
        <taxon>Pleurodeles</taxon>
    </lineage>
</organism>
<dbReference type="EMBL" id="JANPWB010000001">
    <property type="protein sequence ID" value="KAJ1219164.1"/>
    <property type="molecule type" value="Genomic_DNA"/>
</dbReference>
<keyword evidence="2" id="KW-1185">Reference proteome</keyword>
<dbReference type="AlphaFoldDB" id="A0AAV7X106"/>
<gene>
    <name evidence="1" type="ORF">NDU88_006735</name>
</gene>
<accession>A0AAV7X106</accession>
<protein>
    <submittedName>
        <fullName evidence="1">Uncharacterized protein</fullName>
    </submittedName>
</protein>
<sequence>MPLLTYGDTLTEIRDAVSHFLAVNDIPETNMATLWETLKALIQGQLIAARQNVLRHAKHQQLDGDIRPLEETHRQSRSLAVRRQLTTLRKQLQALDEGKAAYALLHTKQSFYTGRNKAG</sequence>
<reference evidence="1" key="1">
    <citation type="journal article" date="2022" name="bioRxiv">
        <title>Sequencing and chromosome-scale assembly of the giantPleurodeles waltlgenome.</title>
        <authorList>
            <person name="Brown T."/>
            <person name="Elewa A."/>
            <person name="Iarovenko S."/>
            <person name="Subramanian E."/>
            <person name="Araus A.J."/>
            <person name="Petzold A."/>
            <person name="Susuki M."/>
            <person name="Suzuki K.-i.T."/>
            <person name="Hayashi T."/>
            <person name="Toyoda A."/>
            <person name="Oliveira C."/>
            <person name="Osipova E."/>
            <person name="Leigh N.D."/>
            <person name="Simon A."/>
            <person name="Yun M.H."/>
        </authorList>
    </citation>
    <scope>NUCLEOTIDE SEQUENCE</scope>
    <source>
        <strain evidence="1">20211129_DDA</strain>
        <tissue evidence="1">Liver</tissue>
    </source>
</reference>
<comment type="caution">
    <text evidence="1">The sequence shown here is derived from an EMBL/GenBank/DDBJ whole genome shotgun (WGS) entry which is preliminary data.</text>
</comment>
<proteinExistence type="predicted"/>
<evidence type="ECO:0000313" key="2">
    <source>
        <dbReference type="Proteomes" id="UP001066276"/>
    </source>
</evidence>